<comment type="caution">
    <text evidence="2">The sequence shown here is derived from an EMBL/GenBank/DDBJ whole genome shotgun (WGS) entry which is preliminary data.</text>
</comment>
<protein>
    <submittedName>
        <fullName evidence="2">Uncharacterized protein</fullName>
    </submittedName>
</protein>
<dbReference type="AlphaFoldDB" id="K0SDC4"/>
<evidence type="ECO:0000313" key="2">
    <source>
        <dbReference type="EMBL" id="EJK58956.1"/>
    </source>
</evidence>
<keyword evidence="3" id="KW-1185">Reference proteome</keyword>
<feature type="compositionally biased region" description="Basic and acidic residues" evidence="1">
    <location>
        <begin position="225"/>
        <end position="235"/>
    </location>
</feature>
<organism evidence="2 3">
    <name type="scientific">Thalassiosira oceanica</name>
    <name type="common">Marine diatom</name>
    <dbReference type="NCBI Taxonomy" id="159749"/>
    <lineage>
        <taxon>Eukaryota</taxon>
        <taxon>Sar</taxon>
        <taxon>Stramenopiles</taxon>
        <taxon>Ochrophyta</taxon>
        <taxon>Bacillariophyta</taxon>
        <taxon>Coscinodiscophyceae</taxon>
        <taxon>Thalassiosirophycidae</taxon>
        <taxon>Thalassiosirales</taxon>
        <taxon>Thalassiosiraceae</taxon>
        <taxon>Thalassiosira</taxon>
    </lineage>
</organism>
<dbReference type="Proteomes" id="UP000266841">
    <property type="component" value="Unassembled WGS sequence"/>
</dbReference>
<dbReference type="EMBL" id="AGNL01023906">
    <property type="protein sequence ID" value="EJK58956.1"/>
    <property type="molecule type" value="Genomic_DNA"/>
</dbReference>
<feature type="region of interest" description="Disordered" evidence="1">
    <location>
        <begin position="87"/>
        <end position="151"/>
    </location>
</feature>
<feature type="region of interest" description="Disordered" evidence="1">
    <location>
        <begin position="164"/>
        <end position="299"/>
    </location>
</feature>
<gene>
    <name evidence="2" type="ORF">THAOC_20880</name>
</gene>
<evidence type="ECO:0000256" key="1">
    <source>
        <dbReference type="SAM" id="MobiDB-lite"/>
    </source>
</evidence>
<evidence type="ECO:0000313" key="3">
    <source>
        <dbReference type="Proteomes" id="UP000266841"/>
    </source>
</evidence>
<proteinExistence type="predicted"/>
<feature type="compositionally biased region" description="Polar residues" evidence="1">
    <location>
        <begin position="268"/>
        <end position="284"/>
    </location>
</feature>
<sequence length="299" mass="30877">MGASVQASYGSMAPYLSAGFEVCQAAQTPKISARKQAASEEVEEDIVQAPPMREEETVTSLVNFRPVIGALQKGSAESITSPVDRVTSVTATATSRRTEAPAQSRGPAVASRPGTDARLPGSAAGQSRDECRTETSPIGRGPAVASPCPRGPVSLLHPLQSTCVGGTLPADRPEGVGGIPPADRPGAHPMQRSCLKAGVTATATATSRRASRPGTGAGRPGSAARESRAECRRTETSATGRGPTVASHRPRQPASLHPAPGRYRFPEASTNSKPHSESSLSQPLLDSRSQESIYGSAIP</sequence>
<accession>K0SDC4</accession>
<reference evidence="2 3" key="1">
    <citation type="journal article" date="2012" name="Genome Biol.">
        <title>Genome and low-iron response of an oceanic diatom adapted to chronic iron limitation.</title>
        <authorList>
            <person name="Lommer M."/>
            <person name="Specht M."/>
            <person name="Roy A.S."/>
            <person name="Kraemer L."/>
            <person name="Andreson R."/>
            <person name="Gutowska M.A."/>
            <person name="Wolf J."/>
            <person name="Bergner S.V."/>
            <person name="Schilhabel M.B."/>
            <person name="Klostermeier U.C."/>
            <person name="Beiko R.G."/>
            <person name="Rosenstiel P."/>
            <person name="Hippler M."/>
            <person name="Laroche J."/>
        </authorList>
    </citation>
    <scope>NUCLEOTIDE SEQUENCE [LARGE SCALE GENOMIC DNA]</scope>
    <source>
        <strain evidence="2 3">CCMP1005</strain>
    </source>
</reference>
<name>K0SDC4_THAOC</name>